<accession>A0A173SWU0</accession>
<protein>
    <submittedName>
        <fullName evidence="1">Uncharacterized protein</fullName>
    </submittedName>
</protein>
<evidence type="ECO:0000313" key="1">
    <source>
        <dbReference type="EMBL" id="CUM94903.1"/>
    </source>
</evidence>
<dbReference type="GeneID" id="97392523"/>
<name>A0A173SWU0_EUBRA</name>
<reference evidence="1 2" key="1">
    <citation type="submission" date="2015-09" db="EMBL/GenBank/DDBJ databases">
        <authorList>
            <consortium name="Pathogen Informatics"/>
        </authorList>
    </citation>
    <scope>NUCLEOTIDE SEQUENCE [LARGE SCALE GENOMIC DNA]</scope>
    <source>
        <strain evidence="1 2">2789STDY5608891</strain>
    </source>
</reference>
<organism evidence="1 2">
    <name type="scientific">Eubacterium ramulus</name>
    <dbReference type="NCBI Taxonomy" id="39490"/>
    <lineage>
        <taxon>Bacteria</taxon>
        <taxon>Bacillati</taxon>
        <taxon>Bacillota</taxon>
        <taxon>Clostridia</taxon>
        <taxon>Eubacteriales</taxon>
        <taxon>Eubacteriaceae</taxon>
        <taxon>Eubacterium</taxon>
    </lineage>
</organism>
<dbReference type="Proteomes" id="UP000095492">
    <property type="component" value="Unassembled WGS sequence"/>
</dbReference>
<dbReference type="RefSeq" id="WP_055289940.1">
    <property type="nucleotide sequence ID" value="NZ_CP173382.1"/>
</dbReference>
<sequence>MKNGDVREFVDHIHYGDELWFLYDGKKYFLEGWTNNGNLDLCLYEMADNGEQHTWKGNTTHYPVEAFLEAKIWNGKSFWDVEQDMEWADD</sequence>
<evidence type="ECO:0000313" key="2">
    <source>
        <dbReference type="Proteomes" id="UP000095492"/>
    </source>
</evidence>
<dbReference type="EMBL" id="CYYA01000006">
    <property type="protein sequence ID" value="CUM94903.1"/>
    <property type="molecule type" value="Genomic_DNA"/>
</dbReference>
<proteinExistence type="predicted"/>
<gene>
    <name evidence="1" type="ORF">ERS852448_01207</name>
</gene>
<dbReference type="AlphaFoldDB" id="A0A173SWU0"/>
<dbReference type="OrthoDB" id="9803567at2"/>